<sequence>MVRHSCFPLNRFIWSHMVLPSILYLIVSIKLIQLFFLLSLILRRTCDLSFLYSIKLGTIGFFLYLFMDFFLNLINSFILSFHHGVYFLLGFISSIGMAAWAASSMFLFIIVNI</sequence>
<dbReference type="EMBL" id="HBUF01572549">
    <property type="protein sequence ID" value="CAG6767152.1"/>
    <property type="molecule type" value="Transcribed_RNA"/>
</dbReference>
<evidence type="ECO:0000313" key="2">
    <source>
        <dbReference type="EMBL" id="CAG6676782.1"/>
    </source>
</evidence>
<dbReference type="AlphaFoldDB" id="A0A8D8T2L1"/>
<protein>
    <submittedName>
        <fullName evidence="2">Uncharacterized protein</fullName>
    </submittedName>
</protein>
<evidence type="ECO:0000256" key="1">
    <source>
        <dbReference type="SAM" id="Phobius"/>
    </source>
</evidence>
<dbReference type="EMBL" id="HBUF01240569">
    <property type="protein sequence ID" value="CAG6676792.1"/>
    <property type="molecule type" value="Transcribed_RNA"/>
</dbReference>
<dbReference type="EMBL" id="HBUF01572548">
    <property type="protein sequence ID" value="CAG6767148.1"/>
    <property type="molecule type" value="Transcribed_RNA"/>
</dbReference>
<reference evidence="2" key="1">
    <citation type="submission" date="2021-05" db="EMBL/GenBank/DDBJ databases">
        <authorList>
            <person name="Alioto T."/>
            <person name="Alioto T."/>
            <person name="Gomez Garrido J."/>
        </authorList>
    </citation>
    <scope>NUCLEOTIDE SEQUENCE</scope>
</reference>
<accession>A0A8D8T2L1</accession>
<dbReference type="EMBL" id="HBUF01240560">
    <property type="protein sequence ID" value="CAG6676751.1"/>
    <property type="molecule type" value="Transcribed_RNA"/>
</dbReference>
<dbReference type="EMBL" id="HBUF01240566">
    <property type="protein sequence ID" value="CAG6676777.1"/>
    <property type="molecule type" value="Transcribed_RNA"/>
</dbReference>
<organism evidence="2">
    <name type="scientific">Cacopsylla melanoneura</name>
    <dbReference type="NCBI Taxonomy" id="428564"/>
    <lineage>
        <taxon>Eukaryota</taxon>
        <taxon>Metazoa</taxon>
        <taxon>Ecdysozoa</taxon>
        <taxon>Arthropoda</taxon>
        <taxon>Hexapoda</taxon>
        <taxon>Insecta</taxon>
        <taxon>Pterygota</taxon>
        <taxon>Neoptera</taxon>
        <taxon>Paraneoptera</taxon>
        <taxon>Hemiptera</taxon>
        <taxon>Sternorrhyncha</taxon>
        <taxon>Psylloidea</taxon>
        <taxon>Psyllidae</taxon>
        <taxon>Psyllinae</taxon>
        <taxon>Cacopsylla</taxon>
    </lineage>
</organism>
<dbReference type="EMBL" id="HBUF01240571">
    <property type="protein sequence ID" value="CAG6676799.1"/>
    <property type="molecule type" value="Transcribed_RNA"/>
</dbReference>
<dbReference type="EMBL" id="HBUF01240573">
    <property type="protein sequence ID" value="CAG6676805.1"/>
    <property type="molecule type" value="Transcribed_RNA"/>
</dbReference>
<name>A0A8D8T2L1_9HEMI</name>
<dbReference type="EMBL" id="HBUF01240561">
    <property type="protein sequence ID" value="CAG6676756.1"/>
    <property type="molecule type" value="Transcribed_RNA"/>
</dbReference>
<feature type="transmembrane region" description="Helical" evidence="1">
    <location>
        <begin position="86"/>
        <end position="111"/>
    </location>
</feature>
<dbReference type="EMBL" id="HBUF01240565">
    <property type="protein sequence ID" value="CAG6676772.1"/>
    <property type="molecule type" value="Transcribed_RNA"/>
</dbReference>
<proteinExistence type="predicted"/>
<feature type="transmembrane region" description="Helical" evidence="1">
    <location>
        <begin position="54"/>
        <end position="74"/>
    </location>
</feature>
<dbReference type="EMBL" id="HBUF01240568">
    <property type="protein sequence ID" value="CAG6676787.1"/>
    <property type="molecule type" value="Transcribed_RNA"/>
</dbReference>
<feature type="transmembrane region" description="Helical" evidence="1">
    <location>
        <begin position="22"/>
        <end position="42"/>
    </location>
</feature>
<dbReference type="EMBL" id="HBUF01572546">
    <property type="protein sequence ID" value="CAG6767140.1"/>
    <property type="molecule type" value="Transcribed_RNA"/>
</dbReference>
<dbReference type="EMBL" id="HBUF01240562">
    <property type="protein sequence ID" value="CAG6676761.1"/>
    <property type="molecule type" value="Transcribed_RNA"/>
</dbReference>
<keyword evidence="1" id="KW-1133">Transmembrane helix</keyword>
<keyword evidence="1" id="KW-0472">Membrane</keyword>
<keyword evidence="1" id="KW-0812">Transmembrane</keyword>
<dbReference type="EMBL" id="HBUF01572547">
    <property type="protein sequence ID" value="CAG6767144.1"/>
    <property type="molecule type" value="Transcribed_RNA"/>
</dbReference>
<dbReference type="EMBL" id="HBUF01240567">
    <property type="protein sequence ID" value="CAG6676782.1"/>
    <property type="molecule type" value="Transcribed_RNA"/>
</dbReference>
<dbReference type="EMBL" id="HBUF01240559">
    <property type="protein sequence ID" value="CAG6676746.1"/>
    <property type="molecule type" value="Transcribed_RNA"/>
</dbReference>
<dbReference type="EMBL" id="HBUF01240563">
    <property type="protein sequence ID" value="CAG6676766.1"/>
    <property type="molecule type" value="Transcribed_RNA"/>
</dbReference>